<evidence type="ECO:0000256" key="5">
    <source>
        <dbReference type="ARBA" id="ARBA00022691"/>
    </source>
</evidence>
<accession>A0A7S3JQS8</accession>
<keyword evidence="4" id="KW-0808">Transferase</keyword>
<evidence type="ECO:0000256" key="1">
    <source>
        <dbReference type="ARBA" id="ARBA00000142"/>
    </source>
</evidence>
<evidence type="ECO:0000256" key="2">
    <source>
        <dbReference type="ARBA" id="ARBA00011977"/>
    </source>
</evidence>
<comment type="catalytic activity">
    <reaction evidence="1">
        <text>guanosine(46) in tRNA + S-adenosyl-L-methionine = N(7)-methylguanosine(46) in tRNA + S-adenosyl-L-homocysteine</text>
        <dbReference type="Rhea" id="RHEA:42708"/>
        <dbReference type="Rhea" id="RHEA-COMP:10188"/>
        <dbReference type="Rhea" id="RHEA-COMP:10189"/>
        <dbReference type="ChEBI" id="CHEBI:57856"/>
        <dbReference type="ChEBI" id="CHEBI:59789"/>
        <dbReference type="ChEBI" id="CHEBI:74269"/>
        <dbReference type="ChEBI" id="CHEBI:74480"/>
        <dbReference type="EC" id="2.1.1.33"/>
    </reaction>
</comment>
<keyword evidence="3" id="KW-0489">Methyltransferase</keyword>
<evidence type="ECO:0000256" key="6">
    <source>
        <dbReference type="ARBA" id="ARBA00022694"/>
    </source>
</evidence>
<dbReference type="InterPro" id="IPR029063">
    <property type="entry name" value="SAM-dependent_MTases_sf"/>
</dbReference>
<dbReference type="Gene3D" id="3.40.50.150">
    <property type="entry name" value="Vaccinia Virus protein VP39"/>
    <property type="match status" value="1"/>
</dbReference>
<reference evidence="7" key="1">
    <citation type="submission" date="2021-01" db="EMBL/GenBank/DDBJ databases">
        <authorList>
            <person name="Corre E."/>
            <person name="Pelletier E."/>
            <person name="Niang G."/>
            <person name="Scheremetjew M."/>
            <person name="Finn R."/>
            <person name="Kale V."/>
            <person name="Holt S."/>
            <person name="Cochrane G."/>
            <person name="Meng A."/>
            <person name="Brown T."/>
            <person name="Cohen L."/>
        </authorList>
    </citation>
    <scope>NUCLEOTIDE SEQUENCE</scope>
    <source>
        <strain evidence="7">CCMP1510</strain>
    </source>
</reference>
<evidence type="ECO:0000256" key="4">
    <source>
        <dbReference type="ARBA" id="ARBA00022679"/>
    </source>
</evidence>
<sequence>MFVRDQAAYISDTHSLHRYIFVIMIQCVTSLLEKYSIPERTVNQNLAKSIQKHIKTMNKYNSSRPISKHTLKAYESLRQRPHILDAGCGMGKSTRILAQRLDPSLQILGVDRSEHRLDASKDLVPANAKFIRAELADFWLLLHRNQICLDHTCILYPNPYPKHEHLKRRWHAHPIFPFILETTQGLTLRSSWRTYLDEFLLATHIAANEFHFSPAIRLLSISHPQVRPFPSPVHQSELSSLDFHPLTHFEAKYLSVGLPLYELQLGHVPTGLFSHPSSIQ</sequence>
<protein>
    <recommendedName>
        <fullName evidence="2">tRNA (guanine(46)-N(7))-methyltransferase</fullName>
        <ecNumber evidence="2">2.1.1.33</ecNumber>
    </recommendedName>
</protein>
<dbReference type="EMBL" id="HBIJ01000862">
    <property type="protein sequence ID" value="CAE0359903.1"/>
    <property type="molecule type" value="Transcribed_RNA"/>
</dbReference>
<dbReference type="InterPro" id="IPR003358">
    <property type="entry name" value="tRNA_(Gua-N-7)_MeTrfase_Trmb"/>
</dbReference>
<dbReference type="EC" id="2.1.1.33" evidence="2"/>
<dbReference type="AlphaFoldDB" id="A0A7S3JQS8"/>
<dbReference type="GO" id="GO:0008176">
    <property type="term" value="F:tRNA (guanine(46)-N7)-methyltransferase activity"/>
    <property type="evidence" value="ECO:0007669"/>
    <property type="project" value="UniProtKB-EC"/>
</dbReference>
<dbReference type="SUPFAM" id="SSF53335">
    <property type="entry name" value="S-adenosyl-L-methionine-dependent methyltransferases"/>
    <property type="match status" value="1"/>
</dbReference>
<name>A0A7S3JQS8_9STRA</name>
<keyword evidence="5" id="KW-0949">S-adenosyl-L-methionine</keyword>
<organism evidence="7">
    <name type="scientific">Aureoumbra lagunensis</name>
    <dbReference type="NCBI Taxonomy" id="44058"/>
    <lineage>
        <taxon>Eukaryota</taxon>
        <taxon>Sar</taxon>
        <taxon>Stramenopiles</taxon>
        <taxon>Ochrophyta</taxon>
        <taxon>Pelagophyceae</taxon>
        <taxon>Pelagomonadales</taxon>
        <taxon>Aureoumbra</taxon>
    </lineage>
</organism>
<dbReference type="Pfam" id="PF02390">
    <property type="entry name" value="Methyltransf_4"/>
    <property type="match status" value="1"/>
</dbReference>
<evidence type="ECO:0000256" key="3">
    <source>
        <dbReference type="ARBA" id="ARBA00022603"/>
    </source>
</evidence>
<evidence type="ECO:0000313" key="7">
    <source>
        <dbReference type="EMBL" id="CAE0359903.1"/>
    </source>
</evidence>
<dbReference type="CDD" id="cd02440">
    <property type="entry name" value="AdoMet_MTases"/>
    <property type="match status" value="1"/>
</dbReference>
<keyword evidence="6" id="KW-0819">tRNA processing</keyword>
<gene>
    <name evidence="7" type="ORF">ALAG00032_LOCUS632</name>
</gene>
<proteinExistence type="predicted"/>